<feature type="region of interest" description="Disordered" evidence="2">
    <location>
        <begin position="202"/>
        <end position="258"/>
    </location>
</feature>
<evidence type="ECO:0000256" key="1">
    <source>
        <dbReference type="SAM" id="Coils"/>
    </source>
</evidence>
<dbReference type="eggNOG" id="ENOG502T2G5">
    <property type="taxonomic scope" value="Eukaryota"/>
</dbReference>
<dbReference type="HOGENOM" id="CLU_1079592_0_0_1"/>
<dbReference type="Proteomes" id="UP000009168">
    <property type="component" value="Unassembled WGS sequence"/>
</dbReference>
<feature type="coiled-coil region" evidence="1">
    <location>
        <begin position="57"/>
        <end position="91"/>
    </location>
</feature>
<dbReference type="GO" id="GO:0007034">
    <property type="term" value="P:vacuolar transport"/>
    <property type="evidence" value="ECO:0007669"/>
    <property type="project" value="InterPro"/>
</dbReference>
<dbReference type="OrthoDB" id="308923at2759"/>
<dbReference type="RefSeq" id="XP_977184.1">
    <property type="nucleotide sequence ID" value="XM_972091.2"/>
</dbReference>
<dbReference type="KEGG" id="tet:TTHERM_00038830"/>
<sequence length="258" mass="30012">MGLCLGKHESPKMQPQQVQQKQAQMTNQTIQTRQIKTANAQQMSEQDRVTLDLKKVQDSLNRRIQQMEKNASDAQQKAKEFLKNNNKIRAKYALQTKAIYEKQIESILNQDMIITKTIRQVQEKFDQLAVSNTLQAANKLMQDVNKAIDMDAMQDTLGNLQELEMNNAKFDELYNQYVGADQDDLAKKLDEMEADIFKSDLKRHEQNTQKPQISNNAYQQPQQQVVHQQQHQQQNQPQQQQQQQQQKDDIDDQLAMLA</sequence>
<accession>Q22M36</accession>
<dbReference type="GeneID" id="7840520"/>
<dbReference type="Gene3D" id="6.10.140.1230">
    <property type="match status" value="1"/>
</dbReference>
<protein>
    <submittedName>
        <fullName evidence="3">SNF7 family protein</fullName>
    </submittedName>
</protein>
<feature type="region of interest" description="Disordered" evidence="2">
    <location>
        <begin position="1"/>
        <end position="24"/>
    </location>
</feature>
<name>Q22M36_TETTS</name>
<evidence type="ECO:0000313" key="3">
    <source>
        <dbReference type="EMBL" id="EAR86526.1"/>
    </source>
</evidence>
<dbReference type="InterPro" id="IPR005024">
    <property type="entry name" value="Snf7_fam"/>
</dbReference>
<organism evidence="3 4">
    <name type="scientific">Tetrahymena thermophila (strain SB210)</name>
    <dbReference type="NCBI Taxonomy" id="312017"/>
    <lineage>
        <taxon>Eukaryota</taxon>
        <taxon>Sar</taxon>
        <taxon>Alveolata</taxon>
        <taxon>Ciliophora</taxon>
        <taxon>Intramacronucleata</taxon>
        <taxon>Oligohymenophorea</taxon>
        <taxon>Hymenostomatida</taxon>
        <taxon>Tetrahymenina</taxon>
        <taxon>Tetrahymenidae</taxon>
        <taxon>Tetrahymena</taxon>
    </lineage>
</organism>
<feature type="compositionally biased region" description="Low complexity" evidence="2">
    <location>
        <begin position="219"/>
        <end position="245"/>
    </location>
</feature>
<dbReference type="EMBL" id="GG662720">
    <property type="protein sequence ID" value="EAR86526.1"/>
    <property type="molecule type" value="Genomic_DNA"/>
</dbReference>
<dbReference type="STRING" id="312017.Q22M36"/>
<feature type="compositionally biased region" description="Low complexity" evidence="2">
    <location>
        <begin position="14"/>
        <end position="24"/>
    </location>
</feature>
<feature type="compositionally biased region" description="Polar residues" evidence="2">
    <location>
        <begin position="208"/>
        <end position="218"/>
    </location>
</feature>
<proteinExistence type="predicted"/>
<reference evidence="4" key="1">
    <citation type="journal article" date="2006" name="PLoS Biol.">
        <title>Macronuclear genome sequence of the ciliate Tetrahymena thermophila, a model eukaryote.</title>
        <authorList>
            <person name="Eisen J.A."/>
            <person name="Coyne R.S."/>
            <person name="Wu M."/>
            <person name="Wu D."/>
            <person name="Thiagarajan M."/>
            <person name="Wortman J.R."/>
            <person name="Badger J.H."/>
            <person name="Ren Q."/>
            <person name="Amedeo P."/>
            <person name="Jones K.M."/>
            <person name="Tallon L.J."/>
            <person name="Delcher A.L."/>
            <person name="Salzberg S.L."/>
            <person name="Silva J.C."/>
            <person name="Haas B.J."/>
            <person name="Majoros W.H."/>
            <person name="Farzad M."/>
            <person name="Carlton J.M."/>
            <person name="Smith R.K. Jr."/>
            <person name="Garg J."/>
            <person name="Pearlman R.E."/>
            <person name="Karrer K.M."/>
            <person name="Sun L."/>
            <person name="Manning G."/>
            <person name="Elde N.C."/>
            <person name="Turkewitz A.P."/>
            <person name="Asai D.J."/>
            <person name="Wilkes D.E."/>
            <person name="Wang Y."/>
            <person name="Cai H."/>
            <person name="Collins K."/>
            <person name="Stewart B.A."/>
            <person name="Lee S.R."/>
            <person name="Wilamowska K."/>
            <person name="Weinberg Z."/>
            <person name="Ruzzo W.L."/>
            <person name="Wloga D."/>
            <person name="Gaertig J."/>
            <person name="Frankel J."/>
            <person name="Tsao C.-C."/>
            <person name="Gorovsky M.A."/>
            <person name="Keeling P.J."/>
            <person name="Waller R.F."/>
            <person name="Patron N.J."/>
            <person name="Cherry J.M."/>
            <person name="Stover N.A."/>
            <person name="Krieger C.J."/>
            <person name="del Toro C."/>
            <person name="Ryder H.F."/>
            <person name="Williamson S.C."/>
            <person name="Barbeau R.A."/>
            <person name="Hamilton E.P."/>
            <person name="Orias E."/>
        </authorList>
    </citation>
    <scope>NUCLEOTIDE SEQUENCE [LARGE SCALE GENOMIC DNA]</scope>
    <source>
        <strain evidence="4">SB210</strain>
    </source>
</reference>
<feature type="compositionally biased region" description="Basic and acidic residues" evidence="2">
    <location>
        <begin position="1"/>
        <end position="11"/>
    </location>
</feature>
<dbReference type="InParanoid" id="Q22M36"/>
<dbReference type="Pfam" id="PF03357">
    <property type="entry name" value="Snf7"/>
    <property type="match status" value="1"/>
</dbReference>
<gene>
    <name evidence="3" type="ORF">TTHERM_00038830</name>
</gene>
<evidence type="ECO:0000313" key="4">
    <source>
        <dbReference type="Proteomes" id="UP000009168"/>
    </source>
</evidence>
<keyword evidence="1" id="KW-0175">Coiled coil</keyword>
<evidence type="ECO:0000256" key="2">
    <source>
        <dbReference type="SAM" id="MobiDB-lite"/>
    </source>
</evidence>
<dbReference type="AlphaFoldDB" id="Q22M36"/>
<dbReference type="OMA" id="EFMQIEI"/>
<keyword evidence="4" id="KW-1185">Reference proteome</keyword>
<dbReference type="FunCoup" id="Q22M36">
    <property type="interactions" value="379"/>
</dbReference>